<gene>
    <name evidence="3" type="ORF">CBM2586_B130501</name>
</gene>
<comment type="caution">
    <text evidence="3">The sequence shown here is derived from an EMBL/GenBank/DDBJ whole genome shotgun (WGS) entry which is preliminary data.</text>
</comment>
<proteinExistence type="predicted"/>
<dbReference type="InterPro" id="IPR014914">
    <property type="entry name" value="RES_dom"/>
</dbReference>
<dbReference type="SMART" id="SM00953">
    <property type="entry name" value="RES"/>
    <property type="match status" value="1"/>
</dbReference>
<protein>
    <recommendedName>
        <fullName evidence="2">RES domain-containing protein</fullName>
    </recommendedName>
</protein>
<evidence type="ECO:0000259" key="2">
    <source>
        <dbReference type="SMART" id="SM00953"/>
    </source>
</evidence>
<dbReference type="AlphaFoldDB" id="A0A375CIR7"/>
<evidence type="ECO:0000313" key="3">
    <source>
        <dbReference type="EMBL" id="SOY71781.1"/>
    </source>
</evidence>
<dbReference type="EMBL" id="OFSN01000019">
    <property type="protein sequence ID" value="SOY71781.1"/>
    <property type="molecule type" value="Genomic_DNA"/>
</dbReference>
<name>A0A375CIR7_9BURK</name>
<feature type="region of interest" description="Disordered" evidence="1">
    <location>
        <begin position="417"/>
        <end position="449"/>
    </location>
</feature>
<evidence type="ECO:0000256" key="1">
    <source>
        <dbReference type="SAM" id="MobiDB-lite"/>
    </source>
</evidence>
<sequence>MVSQDEVDELKAKTLCYRCVGEKYLRAEMQRDGRRKRCSYCSRLAKGYAIGQMAERIEEVFGVHYARTLDQPNSWQQTMLSDRESDYEWERDGEPVVEAIMNSAGMPEDAAQDVQTILDAEYGDFDSAMIGEETEFCGNSYYEQKGTSDRAWQEEWSAFERSLKTEARFFSRTAAAHLTSVFKGIEGMFATDGTPLVIDAGPGTSLSAIYRARVFQSDDRLVAALCRPDQQLGSPPASLATAGRMNARGISVFYGANEPRVAVAEVRPPVGSRVAVARFEIIRYLRLLDLTALGAVSEGGSVFDPGLAARMERAMFLRSLSQHITRPVMPGDEGFDYLSTQAIADFLATECEPPVDGIVFPSAQAAGTVLNVVLFHKAARVEAIELPGGTEIKATTGQMYEEGWELEYVVIEEVPAEPAQTDSPAGDGGWPDPASLAEPSMPRDPDFREPTLRIDMESIKIHVVRRVEFETDEHDVRRYRWVKQDLDF</sequence>
<accession>A0A375CIR7</accession>
<dbReference type="Proteomes" id="UP000257016">
    <property type="component" value="Unassembled WGS sequence"/>
</dbReference>
<organism evidence="3">
    <name type="scientific">Cupriavidus taiwanensis</name>
    <dbReference type="NCBI Taxonomy" id="164546"/>
    <lineage>
        <taxon>Bacteria</taxon>
        <taxon>Pseudomonadati</taxon>
        <taxon>Pseudomonadota</taxon>
        <taxon>Betaproteobacteria</taxon>
        <taxon>Burkholderiales</taxon>
        <taxon>Burkholderiaceae</taxon>
        <taxon>Cupriavidus</taxon>
    </lineage>
</organism>
<reference evidence="3" key="1">
    <citation type="submission" date="2018-01" db="EMBL/GenBank/DDBJ databases">
        <authorList>
            <person name="Clerissi C."/>
        </authorList>
    </citation>
    <scope>NUCLEOTIDE SEQUENCE</scope>
    <source>
        <strain evidence="3">Cupriavidus taiwanensis LMG 19430</strain>
    </source>
</reference>
<feature type="domain" description="RES" evidence="2">
    <location>
        <begin position="228"/>
        <end position="385"/>
    </location>
</feature>
<dbReference type="Pfam" id="PF08808">
    <property type="entry name" value="RES"/>
    <property type="match status" value="1"/>
</dbReference>